<dbReference type="InterPro" id="IPR025570">
    <property type="entry name" value="DUF4337"/>
</dbReference>
<name>A0ABP9QH58_9RHOO</name>
<dbReference type="Proteomes" id="UP001500547">
    <property type="component" value="Unassembled WGS sequence"/>
</dbReference>
<evidence type="ECO:0000256" key="1">
    <source>
        <dbReference type="SAM" id="Coils"/>
    </source>
</evidence>
<comment type="caution">
    <text evidence="3">The sequence shown here is derived from an EMBL/GenBank/DDBJ whole genome shotgun (WGS) entry which is preliminary data.</text>
</comment>
<proteinExistence type="predicted"/>
<protein>
    <recommendedName>
        <fullName evidence="5">DUF4337 domain-containing protein</fullName>
    </recommendedName>
</protein>
<reference evidence="4" key="1">
    <citation type="journal article" date="2019" name="Int. J. Syst. Evol. Microbiol.">
        <title>The Global Catalogue of Microorganisms (GCM) 10K type strain sequencing project: providing services to taxonomists for standard genome sequencing and annotation.</title>
        <authorList>
            <consortium name="The Broad Institute Genomics Platform"/>
            <consortium name="The Broad Institute Genome Sequencing Center for Infectious Disease"/>
            <person name="Wu L."/>
            <person name="Ma J."/>
        </authorList>
    </citation>
    <scope>NUCLEOTIDE SEQUENCE [LARGE SCALE GENOMIC DNA]</scope>
    <source>
        <strain evidence="4">JCM 18715</strain>
    </source>
</reference>
<feature type="coiled-coil region" evidence="1">
    <location>
        <begin position="69"/>
        <end position="103"/>
    </location>
</feature>
<gene>
    <name evidence="3" type="ORF">GCM10025770_11660</name>
</gene>
<keyword evidence="2" id="KW-0812">Transmembrane</keyword>
<keyword evidence="1" id="KW-0175">Coiled coil</keyword>
<accession>A0ABP9QH58</accession>
<keyword evidence="2" id="KW-1133">Transmembrane helix</keyword>
<organism evidence="3 4">
    <name type="scientific">Viridibacterium curvum</name>
    <dbReference type="NCBI Taxonomy" id="1101404"/>
    <lineage>
        <taxon>Bacteria</taxon>
        <taxon>Pseudomonadati</taxon>
        <taxon>Pseudomonadota</taxon>
        <taxon>Betaproteobacteria</taxon>
        <taxon>Rhodocyclales</taxon>
        <taxon>Rhodocyclaceae</taxon>
        <taxon>Viridibacterium</taxon>
    </lineage>
</organism>
<sequence length="161" mass="17697">MAVTTAILATLGALFAYEGGATQANAMLYKNNAAIRKTEASNQWNFYQSKSSKQNIAELGSVLASGDRAEKFAKDVDRYKTEKAEIQKQAEVLEAEAKEWDERSEQEMHLHHRWAQATTVLQVSIALSAIALLTRKRWLQYAVYVVATLGAALGAAALAHI</sequence>
<evidence type="ECO:0000256" key="2">
    <source>
        <dbReference type="SAM" id="Phobius"/>
    </source>
</evidence>
<dbReference type="Pfam" id="PF14235">
    <property type="entry name" value="DUF4337"/>
    <property type="match status" value="1"/>
</dbReference>
<evidence type="ECO:0008006" key="5">
    <source>
        <dbReference type="Google" id="ProtNLM"/>
    </source>
</evidence>
<evidence type="ECO:0000313" key="3">
    <source>
        <dbReference type="EMBL" id="GAA5161817.1"/>
    </source>
</evidence>
<keyword evidence="2" id="KW-0472">Membrane</keyword>
<feature type="transmembrane region" description="Helical" evidence="2">
    <location>
        <begin position="141"/>
        <end position="159"/>
    </location>
</feature>
<evidence type="ECO:0000313" key="4">
    <source>
        <dbReference type="Proteomes" id="UP001500547"/>
    </source>
</evidence>
<keyword evidence="4" id="KW-1185">Reference proteome</keyword>
<dbReference type="EMBL" id="BAABLD010000005">
    <property type="protein sequence ID" value="GAA5161817.1"/>
    <property type="molecule type" value="Genomic_DNA"/>
</dbReference>